<dbReference type="SUPFAM" id="SSF51735">
    <property type="entry name" value="NAD(P)-binding Rossmann-fold domains"/>
    <property type="match status" value="1"/>
</dbReference>
<dbReference type="OrthoDB" id="5840532at2759"/>
<comment type="caution">
    <text evidence="5">The sequence shown here is derived from an EMBL/GenBank/DDBJ whole genome shotgun (WGS) entry which is preliminary data.</text>
</comment>
<dbReference type="Pfam" id="PF00106">
    <property type="entry name" value="adh_short"/>
    <property type="match status" value="1"/>
</dbReference>
<dbReference type="AlphaFoldDB" id="A0A9W8CR67"/>
<evidence type="ECO:0000256" key="4">
    <source>
        <dbReference type="SAM" id="Phobius"/>
    </source>
</evidence>
<dbReference type="InterPro" id="IPR036291">
    <property type="entry name" value="NAD(P)-bd_dom_sf"/>
</dbReference>
<keyword evidence="4" id="KW-0812">Transmembrane</keyword>
<evidence type="ECO:0000256" key="1">
    <source>
        <dbReference type="ARBA" id="ARBA00006484"/>
    </source>
</evidence>
<dbReference type="GO" id="GO:0016616">
    <property type="term" value="F:oxidoreductase activity, acting on the CH-OH group of donors, NAD or NADP as acceptor"/>
    <property type="evidence" value="ECO:0007669"/>
    <property type="project" value="TreeGrafter"/>
</dbReference>
<keyword evidence="6" id="KW-1185">Reference proteome</keyword>
<evidence type="ECO:0008006" key="7">
    <source>
        <dbReference type="Google" id="ProtNLM"/>
    </source>
</evidence>
<dbReference type="InterPro" id="IPR002347">
    <property type="entry name" value="SDR_fam"/>
</dbReference>
<evidence type="ECO:0000313" key="6">
    <source>
        <dbReference type="Proteomes" id="UP001149813"/>
    </source>
</evidence>
<feature type="transmembrane region" description="Helical" evidence="4">
    <location>
        <begin position="267"/>
        <end position="286"/>
    </location>
</feature>
<keyword evidence="4" id="KW-1133">Transmembrane helix</keyword>
<organism evidence="5 6">
    <name type="scientific">Coemansia erecta</name>
    <dbReference type="NCBI Taxonomy" id="147472"/>
    <lineage>
        <taxon>Eukaryota</taxon>
        <taxon>Fungi</taxon>
        <taxon>Fungi incertae sedis</taxon>
        <taxon>Zoopagomycota</taxon>
        <taxon>Kickxellomycotina</taxon>
        <taxon>Kickxellomycetes</taxon>
        <taxon>Kickxellales</taxon>
        <taxon>Kickxellaceae</taxon>
        <taxon>Coemansia</taxon>
    </lineage>
</organism>
<evidence type="ECO:0000256" key="3">
    <source>
        <dbReference type="RuleBase" id="RU000363"/>
    </source>
</evidence>
<protein>
    <recommendedName>
        <fullName evidence="7">NAD(P)-binding protein</fullName>
    </recommendedName>
</protein>
<dbReference type="Proteomes" id="UP001149813">
    <property type="component" value="Unassembled WGS sequence"/>
</dbReference>
<evidence type="ECO:0000256" key="2">
    <source>
        <dbReference type="ARBA" id="ARBA00023002"/>
    </source>
</evidence>
<keyword evidence="2" id="KW-0560">Oxidoreductase</keyword>
<keyword evidence="4" id="KW-0472">Membrane</keyword>
<dbReference type="PRINTS" id="PR00080">
    <property type="entry name" value="SDRFAMILY"/>
</dbReference>
<sequence length="314" mass="34592">MGIFSAAESYEISGKVALVTGALGIIGTQITSLFLELGAKVILVDVISDGSGEGKCSSLNSETDDEHGKRAIYIQADLRKPEEIRRILEEGHAQFGQIDILVNNAGLALYKRYYVDEECDAISATIDLNLKTPMESTRLFVRMLRESGREGVVVNMASIAGLSPVKYFETYGTTKTALMFFTKASEYLAPKIRVTAVAPFFVNSPMAFKDGKVDKIPFINKHTLVSAKDVAHAVVKQVRDRSSGGKTNMVIGRWNSIPVWHFSASNVYLLFVVFFCWFVGIARSYLGLPSGSSFLSEEKSYRHAESAQSQKKTE</sequence>
<dbReference type="CDD" id="cd05233">
    <property type="entry name" value="SDR_c"/>
    <property type="match status" value="1"/>
</dbReference>
<comment type="similarity">
    <text evidence="1 3">Belongs to the short-chain dehydrogenases/reductases (SDR) family.</text>
</comment>
<evidence type="ECO:0000313" key="5">
    <source>
        <dbReference type="EMBL" id="KAJ1720823.1"/>
    </source>
</evidence>
<name>A0A9W8CR67_9FUNG</name>
<gene>
    <name evidence="5" type="ORF">LPJ53_004587</name>
</gene>
<dbReference type="PANTHER" id="PTHR44229:SF4">
    <property type="entry name" value="15-HYDROXYPROSTAGLANDIN DEHYDROGENASE [NAD(+)]"/>
    <property type="match status" value="1"/>
</dbReference>
<dbReference type="EMBL" id="JANBOJ010000222">
    <property type="protein sequence ID" value="KAJ1720823.1"/>
    <property type="molecule type" value="Genomic_DNA"/>
</dbReference>
<dbReference type="PRINTS" id="PR00081">
    <property type="entry name" value="GDHRDH"/>
</dbReference>
<dbReference type="PANTHER" id="PTHR44229">
    <property type="entry name" value="15-HYDROXYPROSTAGLANDIN DEHYDROGENASE [NAD(+)]"/>
    <property type="match status" value="1"/>
</dbReference>
<dbReference type="GO" id="GO:0005737">
    <property type="term" value="C:cytoplasm"/>
    <property type="evidence" value="ECO:0007669"/>
    <property type="project" value="TreeGrafter"/>
</dbReference>
<accession>A0A9W8CR67</accession>
<proteinExistence type="inferred from homology"/>
<dbReference type="Gene3D" id="3.40.50.720">
    <property type="entry name" value="NAD(P)-binding Rossmann-like Domain"/>
    <property type="match status" value="1"/>
</dbReference>
<reference evidence="5" key="1">
    <citation type="submission" date="2022-07" db="EMBL/GenBank/DDBJ databases">
        <title>Phylogenomic reconstructions and comparative analyses of Kickxellomycotina fungi.</title>
        <authorList>
            <person name="Reynolds N.K."/>
            <person name="Stajich J.E."/>
            <person name="Barry K."/>
            <person name="Grigoriev I.V."/>
            <person name="Crous P."/>
            <person name="Smith M.E."/>
        </authorList>
    </citation>
    <scope>NUCLEOTIDE SEQUENCE</scope>
    <source>
        <strain evidence="5">NBRC 32514</strain>
    </source>
</reference>